<gene>
    <name evidence="6" type="ORF">NX778_10370</name>
</gene>
<name>A0ABT2CWX3_9BURK</name>
<dbReference type="InterPro" id="IPR011013">
    <property type="entry name" value="Gal_mutarotase_sf_dom"/>
</dbReference>
<accession>A0ABT2CWX3</accession>
<protein>
    <recommendedName>
        <fullName evidence="4">Putative glucose-6-phosphate 1-epimerase</fullName>
        <ecNumber evidence="4">5.1.3.15</ecNumber>
    </recommendedName>
</protein>
<comment type="caution">
    <text evidence="6">The sequence shown here is derived from an EMBL/GenBank/DDBJ whole genome shotgun (WGS) entry which is preliminary data.</text>
</comment>
<feature type="region of interest" description="Disordered" evidence="5">
    <location>
        <begin position="1"/>
        <end position="26"/>
    </location>
</feature>
<evidence type="ECO:0000256" key="5">
    <source>
        <dbReference type="SAM" id="MobiDB-lite"/>
    </source>
</evidence>
<evidence type="ECO:0000313" key="6">
    <source>
        <dbReference type="EMBL" id="MCS0658468.1"/>
    </source>
</evidence>
<dbReference type="RefSeq" id="WP_258811648.1">
    <property type="nucleotide sequence ID" value="NZ_JANUGU010000002.1"/>
</dbReference>
<dbReference type="Pfam" id="PF01263">
    <property type="entry name" value="Aldose_epim"/>
    <property type="match status" value="1"/>
</dbReference>
<dbReference type="Proteomes" id="UP001204621">
    <property type="component" value="Unassembled WGS sequence"/>
</dbReference>
<dbReference type="EC" id="5.1.3.15" evidence="4"/>
<dbReference type="EMBL" id="JANUGU010000002">
    <property type="protein sequence ID" value="MCS0658468.1"/>
    <property type="molecule type" value="Genomic_DNA"/>
</dbReference>
<dbReference type="SUPFAM" id="SSF74650">
    <property type="entry name" value="Galactose mutarotase-like"/>
    <property type="match status" value="1"/>
</dbReference>
<dbReference type="PANTHER" id="PTHR11122">
    <property type="entry name" value="APOSPORY-ASSOCIATED PROTEIN C-RELATED"/>
    <property type="match status" value="1"/>
</dbReference>
<dbReference type="PIRSF" id="PIRSF016020">
    <property type="entry name" value="PHexose_mutarotase"/>
    <property type="match status" value="1"/>
</dbReference>
<evidence type="ECO:0000256" key="3">
    <source>
        <dbReference type="ARBA" id="ARBA00023235"/>
    </source>
</evidence>
<dbReference type="CDD" id="cd09020">
    <property type="entry name" value="D-hex-6-P-epi_like"/>
    <property type="match status" value="1"/>
</dbReference>
<keyword evidence="3 4" id="KW-0413">Isomerase</keyword>
<comment type="similarity">
    <text evidence="2 4">Belongs to the glucose-6-phosphate 1-epimerase family.</text>
</comment>
<evidence type="ECO:0000256" key="4">
    <source>
        <dbReference type="PIRNR" id="PIRNR016020"/>
    </source>
</evidence>
<evidence type="ECO:0000256" key="1">
    <source>
        <dbReference type="ARBA" id="ARBA00001096"/>
    </source>
</evidence>
<comment type="catalytic activity">
    <reaction evidence="1">
        <text>alpha-D-glucose 6-phosphate = beta-D-glucose 6-phosphate</text>
        <dbReference type="Rhea" id="RHEA:16249"/>
        <dbReference type="ChEBI" id="CHEBI:58225"/>
        <dbReference type="ChEBI" id="CHEBI:58247"/>
        <dbReference type="EC" id="5.1.3.15"/>
    </reaction>
</comment>
<evidence type="ECO:0000313" key="7">
    <source>
        <dbReference type="Proteomes" id="UP001204621"/>
    </source>
</evidence>
<proteinExistence type="inferred from homology"/>
<keyword evidence="7" id="KW-1185">Reference proteome</keyword>
<dbReference type="InterPro" id="IPR008183">
    <property type="entry name" value="Aldose_1/G6P_1-epimerase"/>
</dbReference>
<sequence length="295" mass="31448">MEENTVAPAQAGAHTEHPVTRSMDPGLRRDDGLEVSSKFAELDAVHLKAPDGAEAIITLYGAHLVSWKTADGRERMFLSAKSALDGTKAIRGGIPVIFPQFATRGAGMRHGFARVLPWRVTASGVEDGAAFAIFTLADSDLPATVATSWPHKFTLTLYIVMKGSSISMSLNVRNDGDAPFPFAAALHTYHLVDDLSAVRIDGVQPSTLTLGDKLDEVFEGIHLVTLASGAGALRLEQAGFTDAVVWNPGAADTAAMSDMEADEYKRFVCIEPALLGPATLEPGQAWHGRYNVSCS</sequence>
<dbReference type="InterPro" id="IPR014718">
    <property type="entry name" value="GH-type_carb-bd"/>
</dbReference>
<dbReference type="InterPro" id="IPR025532">
    <property type="entry name" value="G6P_1-epimerase"/>
</dbReference>
<reference evidence="6 7" key="1">
    <citation type="submission" date="2022-08" db="EMBL/GenBank/DDBJ databases">
        <title>Reclassification of Massilia species as members of the genera Telluria, Duganella, Pseudoduganella, Mokoshia gen. nov. and Zemynaea gen. nov. using orthogonal and non-orthogonal genome-based approaches.</title>
        <authorList>
            <person name="Bowman J.P."/>
        </authorList>
    </citation>
    <scope>NUCLEOTIDE SEQUENCE [LARGE SCALE GENOMIC DNA]</scope>
    <source>
        <strain evidence="6 7">JCM 31606</strain>
    </source>
</reference>
<evidence type="ECO:0000256" key="2">
    <source>
        <dbReference type="ARBA" id="ARBA00005866"/>
    </source>
</evidence>
<organism evidence="6 7">
    <name type="scientific">Massilia terrae</name>
    <dbReference type="NCBI Taxonomy" id="1811224"/>
    <lineage>
        <taxon>Bacteria</taxon>
        <taxon>Pseudomonadati</taxon>
        <taxon>Pseudomonadota</taxon>
        <taxon>Betaproteobacteria</taxon>
        <taxon>Burkholderiales</taxon>
        <taxon>Oxalobacteraceae</taxon>
        <taxon>Telluria group</taxon>
        <taxon>Massilia</taxon>
    </lineage>
</organism>
<dbReference type="Gene3D" id="2.70.98.10">
    <property type="match status" value="1"/>
</dbReference>
<dbReference type="PANTHER" id="PTHR11122:SF13">
    <property type="entry name" value="GLUCOSE-6-PHOSPHATE 1-EPIMERASE"/>
    <property type="match status" value="1"/>
</dbReference>